<organism evidence="3 4">
    <name type="scientific">Ensifer adhaerens</name>
    <name type="common">Sinorhizobium morelense</name>
    <dbReference type="NCBI Taxonomy" id="106592"/>
    <lineage>
        <taxon>Bacteria</taxon>
        <taxon>Pseudomonadati</taxon>
        <taxon>Pseudomonadota</taxon>
        <taxon>Alphaproteobacteria</taxon>
        <taxon>Hyphomicrobiales</taxon>
        <taxon>Rhizobiaceae</taxon>
        <taxon>Sinorhizobium/Ensifer group</taxon>
        <taxon>Ensifer</taxon>
    </lineage>
</organism>
<evidence type="ECO:0000259" key="2">
    <source>
        <dbReference type="Pfam" id="PF14760"/>
    </source>
</evidence>
<gene>
    <name evidence="3" type="primary">rnk</name>
    <name evidence="3" type="ORF">NE863_18670</name>
</gene>
<evidence type="ECO:0000259" key="1">
    <source>
        <dbReference type="Pfam" id="PF01272"/>
    </source>
</evidence>
<name>A0A9Q9D9S4_ENSAD</name>
<keyword evidence="3" id="KW-0418">Kinase</keyword>
<feature type="domain" description="Transcription elongation factor GreA/GreB C-terminal" evidence="1">
    <location>
        <begin position="55"/>
        <end position="129"/>
    </location>
</feature>
<dbReference type="Gene3D" id="1.10.286.20">
    <property type="match status" value="1"/>
</dbReference>
<dbReference type="Pfam" id="PF01272">
    <property type="entry name" value="GreA_GreB"/>
    <property type="match status" value="1"/>
</dbReference>
<dbReference type="InterPro" id="IPR036953">
    <property type="entry name" value="GreA/GreB_C_sf"/>
</dbReference>
<dbReference type="GO" id="GO:0070063">
    <property type="term" value="F:RNA polymerase binding"/>
    <property type="evidence" value="ECO:0007669"/>
    <property type="project" value="InterPro"/>
</dbReference>
<reference evidence="3" key="1">
    <citation type="submission" date="2022-06" db="EMBL/GenBank/DDBJ databases">
        <title>Physiological and biochemical characterization and genomic elucidation of a strain of the genus Ensifer adhaerens M8 that combines arsenic oxidation and chromium reduction.</title>
        <authorList>
            <person name="Li X."/>
            <person name="Yu c."/>
        </authorList>
    </citation>
    <scope>NUCLEOTIDE SEQUENCE</scope>
    <source>
        <strain evidence="3">M8</strain>
    </source>
</reference>
<evidence type="ECO:0000313" key="3">
    <source>
        <dbReference type="EMBL" id="USJ23272.1"/>
    </source>
</evidence>
<dbReference type="NCBIfam" id="NF004396">
    <property type="entry name" value="PRK05753.1"/>
    <property type="match status" value="1"/>
</dbReference>
<dbReference type="AlphaFoldDB" id="A0A9Q9D9S4"/>
<dbReference type="Pfam" id="PF14760">
    <property type="entry name" value="Rnk_N"/>
    <property type="match status" value="1"/>
</dbReference>
<feature type="domain" description="Regulator of nucleoside diphosphate kinase N-terminal" evidence="2">
    <location>
        <begin position="9"/>
        <end position="48"/>
    </location>
</feature>
<dbReference type="Gene3D" id="3.10.50.30">
    <property type="entry name" value="Transcription elongation factor, GreA/GreB, C-terminal domain"/>
    <property type="match status" value="1"/>
</dbReference>
<dbReference type="InterPro" id="IPR023459">
    <property type="entry name" value="Tscrpt_elong_fac_GreA/B_fam"/>
</dbReference>
<accession>A0A9Q9D9S4</accession>
<dbReference type="PANTHER" id="PTHR30437:SF5">
    <property type="entry name" value="REGULATOR OF NUCLEOSIDE DIPHOSPHATE KINASE"/>
    <property type="match status" value="1"/>
</dbReference>
<dbReference type="OrthoDB" id="192847at2"/>
<dbReference type="GO" id="GO:0032784">
    <property type="term" value="P:regulation of DNA-templated transcription elongation"/>
    <property type="evidence" value="ECO:0007669"/>
    <property type="project" value="InterPro"/>
</dbReference>
<dbReference type="InterPro" id="IPR001437">
    <property type="entry name" value="Tscrpt_elong_fac_GreA/B_C"/>
</dbReference>
<dbReference type="InterPro" id="IPR029462">
    <property type="entry name" value="Rnk_N"/>
</dbReference>
<dbReference type="RefSeq" id="WP_090296243.1">
    <property type="nucleotide sequence ID" value="NZ_CAXURO020000001.1"/>
</dbReference>
<dbReference type="Proteomes" id="UP001055460">
    <property type="component" value="Chromosome"/>
</dbReference>
<dbReference type="SUPFAM" id="SSF54534">
    <property type="entry name" value="FKBP-like"/>
    <property type="match status" value="1"/>
</dbReference>
<dbReference type="EMBL" id="CP098807">
    <property type="protein sequence ID" value="USJ23272.1"/>
    <property type="molecule type" value="Genomic_DNA"/>
</dbReference>
<keyword evidence="3" id="KW-0808">Transferase</keyword>
<proteinExistence type="predicted"/>
<evidence type="ECO:0000313" key="4">
    <source>
        <dbReference type="Proteomes" id="UP001055460"/>
    </source>
</evidence>
<dbReference type="GO" id="GO:0016301">
    <property type="term" value="F:kinase activity"/>
    <property type="evidence" value="ECO:0007669"/>
    <property type="project" value="UniProtKB-KW"/>
</dbReference>
<sequence length="134" mass="14177">MAATRKKLPPIIINAEDHKRLTALASSALERVPDVAEALLFELDRARVGAPDALPANSVQMGSTVAFEADNGFAKQVTLVYPGEADIEAGRISVLTPVGAALIGLSVGQSIDWQDRSGKVHRMTIRSVTAKESA</sequence>
<dbReference type="PANTHER" id="PTHR30437">
    <property type="entry name" value="TRANSCRIPTION ELONGATION FACTOR GREA"/>
    <property type="match status" value="1"/>
</dbReference>
<dbReference type="GO" id="GO:0003677">
    <property type="term" value="F:DNA binding"/>
    <property type="evidence" value="ECO:0007669"/>
    <property type="project" value="InterPro"/>
</dbReference>
<protein>
    <submittedName>
        <fullName evidence="3">Nucleoside diphosphate kinase regulator</fullName>
    </submittedName>
</protein>
<dbReference type="GO" id="GO:0006354">
    <property type="term" value="P:DNA-templated transcription elongation"/>
    <property type="evidence" value="ECO:0007669"/>
    <property type="project" value="TreeGrafter"/>
</dbReference>